<proteinExistence type="predicted"/>
<organism evidence="3 4">
    <name type="scientific">Terrilactibacillus tamarindi</name>
    <dbReference type="NCBI Taxonomy" id="2599694"/>
    <lineage>
        <taxon>Bacteria</taxon>
        <taxon>Bacillati</taxon>
        <taxon>Bacillota</taxon>
        <taxon>Bacilli</taxon>
        <taxon>Bacillales</taxon>
        <taxon>Bacillaceae</taxon>
        <taxon>Terrilactibacillus</taxon>
    </lineage>
</organism>
<keyword evidence="2" id="KW-1133">Transmembrane helix</keyword>
<dbReference type="EMBL" id="WNHB01000013">
    <property type="protein sequence ID" value="MTT32173.1"/>
    <property type="molecule type" value="Genomic_DNA"/>
</dbReference>
<evidence type="ECO:0000313" key="3">
    <source>
        <dbReference type="EMBL" id="MTT32173.1"/>
    </source>
</evidence>
<name>A0A6N8CSY8_9BACI</name>
<keyword evidence="1" id="KW-0175">Coiled coil</keyword>
<evidence type="ECO:0000256" key="2">
    <source>
        <dbReference type="SAM" id="Phobius"/>
    </source>
</evidence>
<feature type="transmembrane region" description="Helical" evidence="2">
    <location>
        <begin position="170"/>
        <end position="191"/>
    </location>
</feature>
<keyword evidence="2" id="KW-0472">Membrane</keyword>
<feature type="transmembrane region" description="Helical" evidence="2">
    <location>
        <begin position="251"/>
        <end position="274"/>
    </location>
</feature>
<keyword evidence="4" id="KW-1185">Reference proteome</keyword>
<evidence type="ECO:0000256" key="1">
    <source>
        <dbReference type="SAM" id="Coils"/>
    </source>
</evidence>
<sequence>MEQLEYSHIFKDFMERAQLPFNDENVQLWAQIFSNTLYGNLRLPYSDITSAIYRIEDEKLLIIKENLDKISEYVLHEEMEIKDLNKLIDHIELAKVQREYILTNVDELQKQVDKEQDKLNDIKNIKSKIYTEFVGILGIFTAVVLGAFGSLQVIGSVFSNIKDVPTGKLLVFSSVTSLGVISLLFLLMRWISRIVYRDFDKKSWSFSIKDNLIFIMCLNVLGYMFVLGFLLFCKEPKTTIISWLSSGNLGIYILVILTMIMLIILFVCTLIGVLHNNKTNPSEKV</sequence>
<dbReference type="OrthoDB" id="2418206at2"/>
<dbReference type="RefSeq" id="WP_155218895.1">
    <property type="nucleotide sequence ID" value="NZ_WNHB01000013.1"/>
</dbReference>
<feature type="transmembrane region" description="Helical" evidence="2">
    <location>
        <begin position="133"/>
        <end position="158"/>
    </location>
</feature>
<feature type="coiled-coil region" evidence="1">
    <location>
        <begin position="98"/>
        <end position="125"/>
    </location>
</feature>
<accession>A0A6N8CSY8</accession>
<dbReference type="AlphaFoldDB" id="A0A6N8CSY8"/>
<feature type="transmembrane region" description="Helical" evidence="2">
    <location>
        <begin position="212"/>
        <end position="231"/>
    </location>
</feature>
<dbReference type="Proteomes" id="UP000440978">
    <property type="component" value="Unassembled WGS sequence"/>
</dbReference>
<protein>
    <submittedName>
        <fullName evidence="3">Uncharacterized protein</fullName>
    </submittedName>
</protein>
<gene>
    <name evidence="3" type="ORF">GMB86_09165</name>
</gene>
<comment type="caution">
    <text evidence="3">The sequence shown here is derived from an EMBL/GenBank/DDBJ whole genome shotgun (WGS) entry which is preliminary data.</text>
</comment>
<reference evidence="3 4" key="1">
    <citation type="submission" date="2019-11" db="EMBL/GenBank/DDBJ databases">
        <title>Terrilactibacillus tamarindus sp. nov. BCM23-1 isolated from bark of Tamarindus indica.</title>
        <authorList>
            <person name="Kingkaew E."/>
            <person name="Tanasupawat S."/>
        </authorList>
    </citation>
    <scope>NUCLEOTIDE SEQUENCE [LARGE SCALE GENOMIC DNA]</scope>
    <source>
        <strain evidence="3 4">BCM23-1</strain>
    </source>
</reference>
<evidence type="ECO:0000313" key="4">
    <source>
        <dbReference type="Proteomes" id="UP000440978"/>
    </source>
</evidence>
<keyword evidence="2" id="KW-0812">Transmembrane</keyword>